<evidence type="ECO:0000313" key="2">
    <source>
        <dbReference type="EMBL" id="GGK95434.1"/>
    </source>
</evidence>
<evidence type="ECO:0000313" key="3">
    <source>
        <dbReference type="Proteomes" id="UP000656042"/>
    </source>
</evidence>
<dbReference type="PROSITE" id="PS51318">
    <property type="entry name" value="TAT"/>
    <property type="match status" value="1"/>
</dbReference>
<sequence length="187" mass="19440">MGKVTRRQLTDLLGMLGVVAVLAGLAIGLPAVDAALPANRPVSPDRRYEIGAGVTVLPPSGAVLDVTATRPGDLRGSALFRLGPVRYLIAVRPFHGDVEAAAASLRARITGTPGYQVTGTQRSITTDYGRQGLQGGYTAPGRSGRYAVFVASGLSAEVTVAGADLDLGHRLSAVERSTMSLRFPEQS</sequence>
<gene>
    <name evidence="2" type="ORF">GCM10012284_31910</name>
</gene>
<keyword evidence="3" id="KW-1185">Reference proteome</keyword>
<name>A0A8J3FNR7_9ACTN</name>
<protein>
    <submittedName>
        <fullName evidence="2">Uncharacterized protein</fullName>
    </submittedName>
</protein>
<comment type="caution">
    <text evidence="2">The sequence shown here is derived from an EMBL/GenBank/DDBJ whole genome shotgun (WGS) entry which is preliminary data.</text>
</comment>
<dbReference type="InterPro" id="IPR006311">
    <property type="entry name" value="TAT_signal"/>
</dbReference>
<evidence type="ECO:0000256" key="1">
    <source>
        <dbReference type="SAM" id="Phobius"/>
    </source>
</evidence>
<dbReference type="Proteomes" id="UP000656042">
    <property type="component" value="Unassembled WGS sequence"/>
</dbReference>
<dbReference type="RefSeq" id="WP_189079984.1">
    <property type="nucleotide sequence ID" value="NZ_BMMX01000012.1"/>
</dbReference>
<feature type="transmembrane region" description="Helical" evidence="1">
    <location>
        <begin position="12"/>
        <end position="32"/>
    </location>
</feature>
<keyword evidence="1" id="KW-1133">Transmembrane helix</keyword>
<reference evidence="2" key="1">
    <citation type="journal article" date="2014" name="Int. J. Syst. Evol. Microbiol.">
        <title>Complete genome sequence of Corynebacterium casei LMG S-19264T (=DSM 44701T), isolated from a smear-ripened cheese.</title>
        <authorList>
            <consortium name="US DOE Joint Genome Institute (JGI-PGF)"/>
            <person name="Walter F."/>
            <person name="Albersmeier A."/>
            <person name="Kalinowski J."/>
            <person name="Ruckert C."/>
        </authorList>
    </citation>
    <scope>NUCLEOTIDE SEQUENCE</scope>
    <source>
        <strain evidence="2">CGMCC 4.7299</strain>
    </source>
</reference>
<dbReference type="AlphaFoldDB" id="A0A8J3FNR7"/>
<accession>A0A8J3FNR7</accession>
<organism evidence="2 3">
    <name type="scientific">Mangrovihabitans endophyticus</name>
    <dbReference type="NCBI Taxonomy" id="1751298"/>
    <lineage>
        <taxon>Bacteria</taxon>
        <taxon>Bacillati</taxon>
        <taxon>Actinomycetota</taxon>
        <taxon>Actinomycetes</taxon>
        <taxon>Micromonosporales</taxon>
        <taxon>Micromonosporaceae</taxon>
        <taxon>Mangrovihabitans</taxon>
    </lineage>
</organism>
<proteinExistence type="predicted"/>
<reference evidence="2" key="2">
    <citation type="submission" date="2020-09" db="EMBL/GenBank/DDBJ databases">
        <authorList>
            <person name="Sun Q."/>
            <person name="Zhou Y."/>
        </authorList>
    </citation>
    <scope>NUCLEOTIDE SEQUENCE</scope>
    <source>
        <strain evidence="2">CGMCC 4.7299</strain>
    </source>
</reference>
<keyword evidence="1" id="KW-0472">Membrane</keyword>
<dbReference type="EMBL" id="BMMX01000012">
    <property type="protein sequence ID" value="GGK95434.1"/>
    <property type="molecule type" value="Genomic_DNA"/>
</dbReference>
<keyword evidence="1" id="KW-0812">Transmembrane</keyword>